<dbReference type="InterPro" id="IPR052261">
    <property type="entry name" value="Glycosyltransferase_13"/>
</dbReference>
<dbReference type="InterPro" id="IPR016095">
    <property type="entry name" value="Ribosomal_uL1_3-a/b-sand"/>
</dbReference>
<evidence type="ECO:0000256" key="18">
    <source>
        <dbReference type="SAM" id="MobiDB-lite"/>
    </source>
</evidence>
<dbReference type="InterPro" id="IPR023674">
    <property type="entry name" value="Ribosomal_uL1-like"/>
</dbReference>
<evidence type="ECO:0000256" key="13">
    <source>
        <dbReference type="ARBA" id="ARBA00023211"/>
    </source>
</evidence>
<name>A0A814DXI4_9BILA</name>
<dbReference type="Gene3D" id="3.40.50.790">
    <property type="match status" value="1"/>
</dbReference>
<evidence type="ECO:0000313" key="19">
    <source>
        <dbReference type="EMBL" id="CAF0964338.1"/>
    </source>
</evidence>
<dbReference type="GO" id="GO:0003827">
    <property type="term" value="F:alpha-1,3-mannosylglycoprotein 2-beta-N-acetylglucosaminyltransferase activity"/>
    <property type="evidence" value="ECO:0007669"/>
    <property type="project" value="UniProtKB-EC"/>
</dbReference>
<keyword evidence="12" id="KW-0472">Membrane</keyword>
<dbReference type="Gene3D" id="3.90.550.10">
    <property type="entry name" value="Spore Coat Polysaccharide Biosynthesis Protein SpsA, Chain A"/>
    <property type="match status" value="2"/>
</dbReference>
<comment type="pathway">
    <text evidence="3">Protein modification; protein glycosylation.</text>
</comment>
<dbReference type="EMBL" id="CAJNON010000100">
    <property type="protein sequence ID" value="CAF0964338.1"/>
    <property type="molecule type" value="Genomic_DNA"/>
</dbReference>
<dbReference type="AlphaFoldDB" id="A0A814DXI4"/>
<dbReference type="Proteomes" id="UP000663891">
    <property type="component" value="Unassembled WGS sequence"/>
</dbReference>
<feature type="region of interest" description="Disordered" evidence="18">
    <location>
        <begin position="323"/>
        <end position="448"/>
    </location>
</feature>
<keyword evidence="8" id="KW-0479">Metal-binding</keyword>
<evidence type="ECO:0000256" key="1">
    <source>
        <dbReference type="ARBA" id="ARBA00001936"/>
    </source>
</evidence>
<dbReference type="InterPro" id="IPR028364">
    <property type="entry name" value="Ribosomal_uL1/biogenesis"/>
</dbReference>
<dbReference type="InterPro" id="IPR004139">
    <property type="entry name" value="Glyco_trans_13"/>
</dbReference>
<dbReference type="UniPathway" id="UPA00378"/>
<accession>A0A814DXI4</accession>
<feature type="compositionally biased region" description="Basic and acidic residues" evidence="18">
    <location>
        <begin position="387"/>
        <end position="399"/>
    </location>
</feature>
<keyword evidence="11" id="KW-0333">Golgi apparatus</keyword>
<evidence type="ECO:0000256" key="17">
    <source>
        <dbReference type="ARBA" id="ARBA00049421"/>
    </source>
</evidence>
<dbReference type="SUPFAM" id="SSF56808">
    <property type="entry name" value="Ribosomal protein L1"/>
    <property type="match status" value="1"/>
</dbReference>
<keyword evidence="13" id="KW-0464">Manganese</keyword>
<keyword evidence="10" id="KW-1133">Transmembrane helix</keyword>
<evidence type="ECO:0000313" key="20">
    <source>
        <dbReference type="Proteomes" id="UP000663891"/>
    </source>
</evidence>
<evidence type="ECO:0000256" key="2">
    <source>
        <dbReference type="ARBA" id="ARBA00004323"/>
    </source>
</evidence>
<evidence type="ECO:0000256" key="8">
    <source>
        <dbReference type="ARBA" id="ARBA00022723"/>
    </source>
</evidence>
<evidence type="ECO:0000256" key="6">
    <source>
        <dbReference type="ARBA" id="ARBA00022679"/>
    </source>
</evidence>
<dbReference type="CDD" id="cd00403">
    <property type="entry name" value="Ribosomal_L1"/>
    <property type="match status" value="1"/>
</dbReference>
<dbReference type="PANTHER" id="PTHR10468:SF0">
    <property type="entry name" value="ALPHA-1,3-MANNOSYL-GLYCOPROTEIN 2-BETA-N-ACETYLGLUCOSAMINYLTRANSFERASE"/>
    <property type="match status" value="1"/>
</dbReference>
<evidence type="ECO:0000256" key="7">
    <source>
        <dbReference type="ARBA" id="ARBA00022692"/>
    </source>
</evidence>
<comment type="catalytic activity">
    <reaction evidence="17">
        <text>N(4)-(alpha-D-Man-(1-&gt;3)-[alpha-D-Man-(1-&gt;3)-[alpha-D-Man-(1-&gt;6)]-alpha-D-Man-(1-&gt;6)]-beta-D-Man-(1-&gt;4)-beta-D-GlcNAc-(1-&gt;4)-beta-D-GlcNAc)-L-asparaginyl-[protein] (N-glucan mannose isomer 5A1,2) + UDP-N-acetyl-alpha-D-glucosamine = N(4)-{beta-D-GlcNAc-(1-&gt;2)-alpha-D-Man-(1-&gt;3)-[alpha-D-Man-(1-&gt;3)-[alpha-D-Man-(1-&gt;6)]-alpha-D-Man-(1-&gt;6)]-beta-D-Man-(1-&gt;4)-beta-D-GlcNAc-(1-&gt;4)-beta-D-GlcNAc}-L-asparaginyl-[protein] + UDP + H(+)</text>
        <dbReference type="Rhea" id="RHEA:11456"/>
        <dbReference type="Rhea" id="RHEA-COMP:14367"/>
        <dbReference type="Rhea" id="RHEA-COMP:14368"/>
        <dbReference type="ChEBI" id="CHEBI:15378"/>
        <dbReference type="ChEBI" id="CHEBI:57705"/>
        <dbReference type="ChEBI" id="CHEBI:58223"/>
        <dbReference type="ChEBI" id="CHEBI:59087"/>
        <dbReference type="ChEBI" id="CHEBI:60625"/>
        <dbReference type="EC" id="2.4.1.101"/>
    </reaction>
</comment>
<evidence type="ECO:0000256" key="12">
    <source>
        <dbReference type="ARBA" id="ARBA00023136"/>
    </source>
</evidence>
<dbReference type="GO" id="GO:0046872">
    <property type="term" value="F:metal ion binding"/>
    <property type="evidence" value="ECO:0007669"/>
    <property type="project" value="UniProtKB-KW"/>
</dbReference>
<keyword evidence="7" id="KW-0812">Transmembrane</keyword>
<evidence type="ECO:0000256" key="14">
    <source>
        <dbReference type="ARBA" id="ARBA00037706"/>
    </source>
</evidence>
<keyword evidence="6" id="KW-0808">Transferase</keyword>
<evidence type="ECO:0000256" key="16">
    <source>
        <dbReference type="ARBA" id="ARBA00041712"/>
    </source>
</evidence>
<evidence type="ECO:0000256" key="5">
    <source>
        <dbReference type="ARBA" id="ARBA00022676"/>
    </source>
</evidence>
<evidence type="ECO:0000256" key="11">
    <source>
        <dbReference type="ARBA" id="ARBA00023034"/>
    </source>
</evidence>
<dbReference type="PANTHER" id="PTHR10468">
    <property type="entry name" value="PROTEIN O-LINKED-MANNOSE BETA-1,2-N-ACETYLGLUCOSAMINYLTRANSFERASE 1/ALPHA-1,3-MANNOSYL-GLYCOPROTEIN 2-BETA-N-ACETYLGLUCOSAMINYLTRANSFERASE"/>
    <property type="match status" value="1"/>
</dbReference>
<evidence type="ECO:0000256" key="9">
    <source>
        <dbReference type="ARBA" id="ARBA00022968"/>
    </source>
</evidence>
<dbReference type="GO" id="GO:0000139">
    <property type="term" value="C:Golgi membrane"/>
    <property type="evidence" value="ECO:0007669"/>
    <property type="project" value="UniProtKB-SubCell"/>
</dbReference>
<comment type="caution">
    <text evidence="19">The sequence shown here is derived from an EMBL/GenBank/DDBJ whole genome shotgun (WGS) entry which is preliminary data.</text>
</comment>
<comment type="function">
    <text evidence="14">Initiates complex N-linked carbohydrate formation. Essential for the conversion of high-mannose to hybrid and complex N-glycans.</text>
</comment>
<comment type="similarity">
    <text evidence="4">Belongs to the glycosyltransferase 13 family.</text>
</comment>
<comment type="cofactor">
    <cofactor evidence="1">
        <name>Mn(2+)</name>
        <dbReference type="ChEBI" id="CHEBI:29035"/>
    </cofactor>
</comment>
<protein>
    <recommendedName>
        <fullName evidence="15">alpha-1,3-mannosyl-glycoprotein 2-beta-N-acetylglucosaminyltransferase</fullName>
        <ecNumber evidence="15">2.4.1.101</ecNumber>
    </recommendedName>
    <alternativeName>
        <fullName evidence="16">N-glycosyl-oligosaccharide-glycoprotein N-acetylglucosaminyltransferase I</fullName>
    </alternativeName>
</protein>
<sequence>MGKKSIETKTETVQKENKNLSECPFDFQLCRKALVALKQIITNAQQGHKKLLDESIPISLYLHVHKIPRCTYLRLASQLPHPFVQQDTRDVCLFVRDDDISGRDFESTIRRFKSMIDQFKLPFNIDIMTLKQLNQELVPYEAKRKLCARYDLFLADRRIMTSLMRGQLLGKHFRHHGKMPLGINVFNKDFKQRLTSLCSSIFGRMAGTGPLFSMQFTTVQQSIDHGIENLKSICETIGQELPGSWLNIGHAYLYGNNLQSLPIYYSTHNKNDVKKLNLPSNDPNELTHIGELSTIDKNLNVIVEPNGNIHLTKRTKLNNNFKKKKPTKRLQKIWTKGIQKSSTDKHQSKKQKNINNRDDDTPNFNTDGKPLVDTAFVKRISSTRLAKKSDKPKHKEENFASKPAPRAEKRKRLLAAAKQSSKGDQGDDVPTLVDDSEERKIKSGGRNDETSKIMGDLQICDQQLLRELLLQLKIDVLLPIVVFACNRPRALQTHIEALLKIRKNPDLNPIIVSLDCNDQATLQVAKNFSNKIKTIIQLPDLGPLIVPPDNQLLAGYYKIARHYNYSLNRVLNEFNYDAIIITEDDLEVSPDFLDYFQAVYPLLKVDKTIWCISAWNDNGIDQKINRQAEDDLEVSPDFLDYFQAVYPLLKVDKTIWCISAWNDNGIDQKINRQADLLHRSDFFPGLGWLLTKTVWNEIKDHWPPAFWDDWMRKPEQRRDRVCIRPEVSRTGISPEGKKGVSGGQFYDSYLRKIIKNTDPIDWKSIDLSYLIKDQYDPVFDSRVNACSVITVSDLNMLDTDLKCARLRYSNKKEFIAIADVLQIMNDFKDNVPRTAYRGVVQCRYDKTRIYVTSNQQPWRSYAEISE</sequence>
<dbReference type="EC" id="2.4.1.101" evidence="15"/>
<reference evidence="19" key="1">
    <citation type="submission" date="2021-02" db="EMBL/GenBank/DDBJ databases">
        <authorList>
            <person name="Nowell W R."/>
        </authorList>
    </citation>
    <scope>NUCLEOTIDE SEQUENCE</scope>
</reference>
<feature type="compositionally biased region" description="Basic and acidic residues" evidence="18">
    <location>
        <begin position="437"/>
        <end position="448"/>
    </location>
</feature>
<dbReference type="InterPro" id="IPR029044">
    <property type="entry name" value="Nucleotide-diphossugar_trans"/>
</dbReference>
<keyword evidence="5" id="KW-0328">Glycosyltransferase</keyword>
<evidence type="ECO:0000256" key="4">
    <source>
        <dbReference type="ARBA" id="ARBA00006492"/>
    </source>
</evidence>
<keyword evidence="9" id="KW-0735">Signal-anchor</keyword>
<proteinExistence type="inferred from homology"/>
<organism evidence="19 20">
    <name type="scientific">Adineta steineri</name>
    <dbReference type="NCBI Taxonomy" id="433720"/>
    <lineage>
        <taxon>Eukaryota</taxon>
        <taxon>Metazoa</taxon>
        <taxon>Spiralia</taxon>
        <taxon>Gnathifera</taxon>
        <taxon>Rotifera</taxon>
        <taxon>Eurotatoria</taxon>
        <taxon>Bdelloidea</taxon>
        <taxon>Adinetida</taxon>
        <taxon>Adinetidae</taxon>
        <taxon>Adineta</taxon>
    </lineage>
</organism>
<dbReference type="Gene3D" id="3.10.180.20">
    <property type="entry name" value="N-Acetylglucosaminyltransferase I, Domain 2"/>
    <property type="match status" value="1"/>
</dbReference>
<evidence type="ECO:0000256" key="10">
    <source>
        <dbReference type="ARBA" id="ARBA00022989"/>
    </source>
</evidence>
<gene>
    <name evidence="19" type="ORF">VCS650_LOCUS12781</name>
</gene>
<dbReference type="SUPFAM" id="SSF53448">
    <property type="entry name" value="Nucleotide-diphospho-sugar transferases"/>
    <property type="match status" value="2"/>
</dbReference>
<dbReference type="OrthoDB" id="10251727at2759"/>
<evidence type="ECO:0000256" key="15">
    <source>
        <dbReference type="ARBA" id="ARBA00038949"/>
    </source>
</evidence>
<comment type="subcellular location">
    <subcellularLocation>
        <location evidence="2">Golgi apparatus membrane</location>
        <topology evidence="2">Single-pass type II membrane protein</topology>
    </subcellularLocation>
</comment>
<dbReference type="Pfam" id="PF03071">
    <property type="entry name" value="GNT-I"/>
    <property type="match status" value="2"/>
</dbReference>
<dbReference type="Pfam" id="PF00687">
    <property type="entry name" value="Ribosomal_L1"/>
    <property type="match status" value="1"/>
</dbReference>
<evidence type="ECO:0000256" key="3">
    <source>
        <dbReference type="ARBA" id="ARBA00004922"/>
    </source>
</evidence>